<dbReference type="EMBL" id="VANP01000002">
    <property type="protein sequence ID" value="TLP63758.1"/>
    <property type="molecule type" value="Genomic_DNA"/>
</dbReference>
<reference evidence="3" key="1">
    <citation type="submission" date="2019-05" db="EMBL/GenBank/DDBJ databases">
        <title>Isolation, diversity and antifungal activity of Actinobacteria from wheat.</title>
        <authorList>
            <person name="Yu B."/>
        </authorList>
    </citation>
    <scope>NUCLEOTIDE SEQUENCE [LARGE SCALE GENOMIC DNA]</scope>
    <source>
        <strain evidence="3">NEAU-HEGS1-5</strain>
    </source>
</reference>
<protein>
    <recommendedName>
        <fullName evidence="2">Myo-inositol-1-phosphate synthase GAPDH-like domain-containing protein</fullName>
    </recommendedName>
</protein>
<dbReference type="Gene3D" id="3.40.50.720">
    <property type="entry name" value="NAD(P)-binding Rossmann-like Domain"/>
    <property type="match status" value="1"/>
</dbReference>
<gene>
    <name evidence="3" type="ORF">FED44_05765</name>
</gene>
<feature type="domain" description="Myo-inositol-1-phosphate synthase GAPDH-like" evidence="2">
    <location>
        <begin position="370"/>
        <end position="474"/>
    </location>
</feature>
<dbReference type="InterPro" id="IPR036291">
    <property type="entry name" value="NAD(P)-bd_dom_sf"/>
</dbReference>
<dbReference type="SUPFAM" id="SSF51735">
    <property type="entry name" value="NAD(P)-binding Rossmann-fold domains"/>
    <property type="match status" value="1"/>
</dbReference>
<dbReference type="Gene3D" id="3.30.360.10">
    <property type="entry name" value="Dihydrodipicolinate Reductase, domain 2"/>
    <property type="match status" value="1"/>
</dbReference>
<evidence type="ECO:0000259" key="2">
    <source>
        <dbReference type="Pfam" id="PF01658"/>
    </source>
</evidence>
<accession>A0A5R8ZD82</accession>
<comment type="similarity">
    <text evidence="1">Belongs to the myo-inositol 1-phosphate synthase family.</text>
</comment>
<dbReference type="AlphaFoldDB" id="A0A5R8ZD82"/>
<dbReference type="GO" id="GO:0004512">
    <property type="term" value="F:inositol-3-phosphate synthase activity"/>
    <property type="evidence" value="ECO:0007669"/>
    <property type="project" value="InterPro"/>
</dbReference>
<evidence type="ECO:0000313" key="4">
    <source>
        <dbReference type="Proteomes" id="UP000309033"/>
    </source>
</evidence>
<keyword evidence="4" id="KW-1185">Reference proteome</keyword>
<dbReference type="PANTHER" id="PTHR11510">
    <property type="entry name" value="MYO-INOSITOL-1 PHOSPHATE SYNTHASE"/>
    <property type="match status" value="1"/>
</dbReference>
<name>A0A5R8ZD82_9ACTN</name>
<dbReference type="InterPro" id="IPR013021">
    <property type="entry name" value="Myo-inos-1-P_Synthase_GAPDH"/>
</dbReference>
<dbReference type="GO" id="GO:0006021">
    <property type="term" value="P:inositol biosynthetic process"/>
    <property type="evidence" value="ECO:0007669"/>
    <property type="project" value="InterPro"/>
</dbReference>
<evidence type="ECO:0000256" key="1">
    <source>
        <dbReference type="ARBA" id="ARBA00010813"/>
    </source>
</evidence>
<dbReference type="InterPro" id="IPR002587">
    <property type="entry name" value="Myo-inos-1-P_Synthase"/>
</dbReference>
<proteinExistence type="inferred from homology"/>
<dbReference type="Proteomes" id="UP000309033">
    <property type="component" value="Unassembled WGS sequence"/>
</dbReference>
<dbReference type="GO" id="GO:0008654">
    <property type="term" value="P:phospholipid biosynthetic process"/>
    <property type="evidence" value="ECO:0007669"/>
    <property type="project" value="InterPro"/>
</dbReference>
<dbReference type="Pfam" id="PF01658">
    <property type="entry name" value="Inos-1-P_synth"/>
    <property type="match status" value="1"/>
</dbReference>
<dbReference type="SUPFAM" id="SSF55347">
    <property type="entry name" value="Glyceraldehyde-3-phosphate dehydrogenase-like, C-terminal domain"/>
    <property type="match status" value="1"/>
</dbReference>
<organism evidence="3 4">
    <name type="scientific">Microbispora triticiradicis</name>
    <dbReference type="NCBI Taxonomy" id="2200763"/>
    <lineage>
        <taxon>Bacteria</taxon>
        <taxon>Bacillati</taxon>
        <taxon>Actinomycetota</taxon>
        <taxon>Actinomycetes</taxon>
        <taxon>Streptosporangiales</taxon>
        <taxon>Streptosporangiaceae</taxon>
        <taxon>Microbispora</taxon>
    </lineage>
</organism>
<dbReference type="Pfam" id="PF07994">
    <property type="entry name" value="NAD_binding_5"/>
    <property type="match status" value="1"/>
</dbReference>
<comment type="caution">
    <text evidence="3">The sequence shown here is derived from an EMBL/GenBank/DDBJ whole genome shotgun (WGS) entry which is preliminary data.</text>
</comment>
<evidence type="ECO:0000313" key="3">
    <source>
        <dbReference type="EMBL" id="TLP63758.1"/>
    </source>
</evidence>
<sequence>MPVVAARNWRRLSPSLRPRFPAVSISSSYALICLTNSICVEAPGSSGGSSGGQVCAEHLTSKLRLFHRAWKKFRHDLLNFLPSEDKVPRKEVRRPGISGGKRGAEGVVDDLELTASSQVDELCVASRKLLLVRGKRSHLVSECSGVILHTRVDGRVTVPIGVWLVGARGSVATTAVVGAAAVRAGAALPTGCVIEAAGFPGDFPPLADLVFGGHDVVGTPLRKRAELLAQAGVLPPALTTLLSADIDAAEAEIRHGYVPGVETQAEAARRLAGDIADFRERHGLSRVVVVDVSSTEPPAEVPYARLADLEEALASGADALPPSSLYAYAAFLTGSGYVAFTPSAGPTPPALDELARRNGAPYAGRDGKTGETLIKSALAPMFAGRALRVRSWSGLNLLGGGDGATLADPAARASKSASKARAVPAIVGEEVEGLTHIDYVADLGEWKTAWDHITFEGFLGVRMTMQFTWQGCDSTLAAPLVLDLVRLVARAQEAGHSGVLPELGYFFKDPLGGAGHDLPAQYARLVEFARSLADEAPTGDRP</sequence>
<dbReference type="OrthoDB" id="729130at2"/>